<dbReference type="PANTHER" id="PTHR21180">
    <property type="entry name" value="ENDONUCLEASE/EXONUCLEASE/PHOSPHATASE FAMILY DOMAIN-CONTAINING PROTEIN 1"/>
    <property type="match status" value="1"/>
</dbReference>
<evidence type="ECO:0000313" key="8">
    <source>
        <dbReference type="Proteomes" id="UP000594042"/>
    </source>
</evidence>
<dbReference type="GO" id="GO:0051536">
    <property type="term" value="F:iron-sulfur cluster binding"/>
    <property type="evidence" value="ECO:0007669"/>
    <property type="project" value="UniProtKB-KW"/>
</dbReference>
<dbReference type="Pfam" id="PF04055">
    <property type="entry name" value="Radical_SAM"/>
    <property type="match status" value="1"/>
</dbReference>
<dbReference type="RefSeq" id="WP_021931563.1">
    <property type="nucleotide sequence ID" value="NZ_AP023322.1"/>
</dbReference>
<evidence type="ECO:0000256" key="2">
    <source>
        <dbReference type="ARBA" id="ARBA00022691"/>
    </source>
</evidence>
<dbReference type="SFLD" id="SFLDG01102">
    <property type="entry name" value="Uncharacterised_Radical_SAM_Su"/>
    <property type="match status" value="1"/>
</dbReference>
<dbReference type="EMBL" id="AP023322">
    <property type="protein sequence ID" value="BCI62704.1"/>
    <property type="molecule type" value="Genomic_DNA"/>
</dbReference>
<reference evidence="8" key="1">
    <citation type="submission" date="2020-07" db="EMBL/GenBank/DDBJ databases">
        <title>Complete genome sequencing of Coprobacter sp. strain 2CBH44.</title>
        <authorList>
            <person name="Sakamoto M."/>
            <person name="Murakami T."/>
            <person name="Mori H."/>
        </authorList>
    </citation>
    <scope>NUCLEOTIDE SEQUENCE [LARGE SCALE GENOMIC DNA]</scope>
    <source>
        <strain evidence="8">2CBH44</strain>
    </source>
</reference>
<evidence type="ECO:0000313" key="7">
    <source>
        <dbReference type="EMBL" id="BCI62704.1"/>
    </source>
</evidence>
<dbReference type="SFLD" id="SFLDS00029">
    <property type="entry name" value="Radical_SAM"/>
    <property type="match status" value="1"/>
</dbReference>
<dbReference type="InterPro" id="IPR013785">
    <property type="entry name" value="Aldolase_TIM"/>
</dbReference>
<feature type="domain" description="Radical SAM core" evidence="6">
    <location>
        <begin position="62"/>
        <end position="196"/>
    </location>
</feature>
<keyword evidence="3" id="KW-0479">Metal-binding</keyword>
<dbReference type="Gene3D" id="1.10.150.320">
    <property type="entry name" value="Photosystem II 12 kDa extrinsic protein"/>
    <property type="match status" value="1"/>
</dbReference>
<evidence type="ECO:0000256" key="5">
    <source>
        <dbReference type="ARBA" id="ARBA00023014"/>
    </source>
</evidence>
<dbReference type="AlphaFoldDB" id="A0A7G1HWD0"/>
<dbReference type="CDD" id="cd01335">
    <property type="entry name" value="Radical_SAM"/>
    <property type="match status" value="1"/>
</dbReference>
<dbReference type="GO" id="GO:0003824">
    <property type="term" value="F:catalytic activity"/>
    <property type="evidence" value="ECO:0007669"/>
    <property type="project" value="InterPro"/>
</dbReference>
<dbReference type="KEGG" id="copr:Cop2CBH44_10570"/>
<dbReference type="InterPro" id="IPR007197">
    <property type="entry name" value="rSAM"/>
</dbReference>
<dbReference type="GO" id="GO:0046872">
    <property type="term" value="F:metal ion binding"/>
    <property type="evidence" value="ECO:0007669"/>
    <property type="project" value="UniProtKB-KW"/>
</dbReference>
<gene>
    <name evidence="7" type="ORF">Cop2CBH44_10570</name>
</gene>
<dbReference type="Gene3D" id="3.20.20.70">
    <property type="entry name" value="Aldolase class I"/>
    <property type="match status" value="1"/>
</dbReference>
<dbReference type="SUPFAM" id="SSF47781">
    <property type="entry name" value="RuvA domain 2-like"/>
    <property type="match status" value="1"/>
</dbReference>
<dbReference type="NCBIfam" id="TIGR03916">
    <property type="entry name" value="rSAM_link_UDG"/>
    <property type="match status" value="1"/>
</dbReference>
<evidence type="ECO:0000256" key="4">
    <source>
        <dbReference type="ARBA" id="ARBA00023004"/>
    </source>
</evidence>
<dbReference type="Proteomes" id="UP000594042">
    <property type="component" value="Chromosome"/>
</dbReference>
<dbReference type="SUPFAM" id="SSF102114">
    <property type="entry name" value="Radical SAM enzymes"/>
    <property type="match status" value="1"/>
</dbReference>
<keyword evidence="2" id="KW-0949">S-adenosyl-L-methionine</keyword>
<proteinExistence type="predicted"/>
<comment type="cofactor">
    <cofactor evidence="1">
        <name>[4Fe-4S] cluster</name>
        <dbReference type="ChEBI" id="CHEBI:49883"/>
    </cofactor>
</comment>
<sequence>MNTNVLNKLKILAESAKYDVSCASSGVSRSYKKGGIGDTSGWGICHSFTEDGRCISLLKIMLTNNCIYDCAYCINRRSNDLPRATFSVNELVNLTIEFYRRNYIEGLFLSSGVVRNPDYTMERLVKVIKDLRSIHRFNGYIHMKSIPGASQELVKEAGLYADRLSVNIEIPNEKSLRQLAPEKDFKSILEPMQYIQQGVLQSVEERKKYRYAHRFAPAGQSTQMIIGATTDTDKDILQLSSAFYQKPTMKRVYYSGYIPVNEYDKRLPMLKHPPLIRENRLYQADWLLRFYSFRVDEIVNDTFPDLDLDIDPKLSWALRHPEYFPIDINRADYEMLLRVPGIGIKSAKLIIVSRRHGNLGTYQLKKIGIIMKKAQYFITCRELPPKTIHEMSPNFIKNLFISKPKNNPRNLQLNIPFDSAE</sequence>
<dbReference type="InterPro" id="IPR058240">
    <property type="entry name" value="rSAM_sf"/>
</dbReference>
<evidence type="ECO:0000256" key="1">
    <source>
        <dbReference type="ARBA" id="ARBA00001966"/>
    </source>
</evidence>
<name>A0A7G1HWD0_9BACT</name>
<protein>
    <submittedName>
        <fullName evidence="7">Putative DNA modification/repair radical SAM protein</fullName>
    </submittedName>
</protein>
<dbReference type="InterPro" id="IPR010994">
    <property type="entry name" value="RuvA_2-like"/>
</dbReference>
<evidence type="ECO:0000259" key="6">
    <source>
        <dbReference type="Pfam" id="PF04055"/>
    </source>
</evidence>
<evidence type="ECO:0000256" key="3">
    <source>
        <dbReference type="ARBA" id="ARBA00022723"/>
    </source>
</evidence>
<dbReference type="InterPro" id="IPR023874">
    <property type="entry name" value="DNA_rSAM_put"/>
</dbReference>
<keyword evidence="4" id="KW-0408">Iron</keyword>
<organism evidence="7 8">
    <name type="scientific">Coprobacter secundus subsp. similis</name>
    <dbReference type="NCBI Taxonomy" id="2751153"/>
    <lineage>
        <taxon>Bacteria</taxon>
        <taxon>Pseudomonadati</taxon>
        <taxon>Bacteroidota</taxon>
        <taxon>Bacteroidia</taxon>
        <taxon>Bacteroidales</taxon>
        <taxon>Barnesiellaceae</taxon>
        <taxon>Coprobacter</taxon>
    </lineage>
</organism>
<keyword evidence="5" id="KW-0411">Iron-sulfur</keyword>
<dbReference type="PANTHER" id="PTHR21180:SF9">
    <property type="entry name" value="TYPE II SECRETION SYSTEM PROTEIN K"/>
    <property type="match status" value="1"/>
</dbReference>
<accession>A0A7G1HWD0</accession>
<dbReference type="InterPro" id="IPR051675">
    <property type="entry name" value="Endo/Exo/Phosphatase_dom_1"/>
</dbReference>
<keyword evidence="8" id="KW-1185">Reference proteome</keyword>